<protein>
    <submittedName>
        <fullName evidence="1">Uncharacterized protein</fullName>
    </submittedName>
</protein>
<dbReference type="InParanoid" id="A0A2G5DTN0"/>
<name>A0A2G5DTN0_AQUCA</name>
<dbReference type="Proteomes" id="UP000230069">
    <property type="component" value="Unassembled WGS sequence"/>
</dbReference>
<proteinExistence type="predicted"/>
<dbReference type="EMBL" id="KZ305032">
    <property type="protein sequence ID" value="PIA46883.1"/>
    <property type="molecule type" value="Genomic_DNA"/>
</dbReference>
<reference evidence="1 2" key="1">
    <citation type="submission" date="2017-09" db="EMBL/GenBank/DDBJ databases">
        <title>WGS assembly of Aquilegia coerulea Goldsmith.</title>
        <authorList>
            <person name="Hodges S."/>
            <person name="Kramer E."/>
            <person name="Nordborg M."/>
            <person name="Tomkins J."/>
            <person name="Borevitz J."/>
            <person name="Derieg N."/>
            <person name="Yan J."/>
            <person name="Mihaltcheva S."/>
            <person name="Hayes R.D."/>
            <person name="Rokhsar D."/>
        </authorList>
    </citation>
    <scope>NUCLEOTIDE SEQUENCE [LARGE SCALE GENOMIC DNA]</scope>
    <source>
        <strain evidence="2">cv. Goldsmith</strain>
    </source>
</reference>
<dbReference type="AlphaFoldDB" id="A0A2G5DTN0"/>
<accession>A0A2G5DTN0</accession>
<evidence type="ECO:0000313" key="1">
    <source>
        <dbReference type="EMBL" id="PIA46883.1"/>
    </source>
</evidence>
<sequence length="79" mass="9477">MEIWNIEKVKQKKDKDKQIKTHAYKCKTCLKQNKPYSHSLTFLKKVHVFCFVVSCFNPTLHHYILSKFINLIELLILIK</sequence>
<keyword evidence="2" id="KW-1185">Reference proteome</keyword>
<evidence type="ECO:0000313" key="2">
    <source>
        <dbReference type="Proteomes" id="UP000230069"/>
    </source>
</evidence>
<gene>
    <name evidence="1" type="ORF">AQUCO_01500433v1</name>
</gene>
<organism evidence="1 2">
    <name type="scientific">Aquilegia coerulea</name>
    <name type="common">Rocky mountain columbine</name>
    <dbReference type="NCBI Taxonomy" id="218851"/>
    <lineage>
        <taxon>Eukaryota</taxon>
        <taxon>Viridiplantae</taxon>
        <taxon>Streptophyta</taxon>
        <taxon>Embryophyta</taxon>
        <taxon>Tracheophyta</taxon>
        <taxon>Spermatophyta</taxon>
        <taxon>Magnoliopsida</taxon>
        <taxon>Ranunculales</taxon>
        <taxon>Ranunculaceae</taxon>
        <taxon>Thalictroideae</taxon>
        <taxon>Aquilegia</taxon>
    </lineage>
</organism>